<gene>
    <name evidence="2" type="ORF">ElyMa_004872700</name>
</gene>
<evidence type="ECO:0000313" key="2">
    <source>
        <dbReference type="EMBL" id="GFS13009.1"/>
    </source>
</evidence>
<organism evidence="2 3">
    <name type="scientific">Elysia marginata</name>
    <dbReference type="NCBI Taxonomy" id="1093978"/>
    <lineage>
        <taxon>Eukaryota</taxon>
        <taxon>Metazoa</taxon>
        <taxon>Spiralia</taxon>
        <taxon>Lophotrochozoa</taxon>
        <taxon>Mollusca</taxon>
        <taxon>Gastropoda</taxon>
        <taxon>Heterobranchia</taxon>
        <taxon>Euthyneura</taxon>
        <taxon>Panpulmonata</taxon>
        <taxon>Sacoglossa</taxon>
        <taxon>Placobranchoidea</taxon>
        <taxon>Plakobranchidae</taxon>
        <taxon>Elysia</taxon>
    </lineage>
</organism>
<protein>
    <submittedName>
        <fullName evidence="2">Uncharacterized protein</fullName>
    </submittedName>
</protein>
<reference evidence="2 3" key="1">
    <citation type="journal article" date="2021" name="Elife">
        <title>Chloroplast acquisition without the gene transfer in kleptoplastic sea slugs, Plakobranchus ocellatus.</title>
        <authorList>
            <person name="Maeda T."/>
            <person name="Takahashi S."/>
            <person name="Yoshida T."/>
            <person name="Shimamura S."/>
            <person name="Takaki Y."/>
            <person name="Nagai Y."/>
            <person name="Toyoda A."/>
            <person name="Suzuki Y."/>
            <person name="Arimoto A."/>
            <person name="Ishii H."/>
            <person name="Satoh N."/>
            <person name="Nishiyama T."/>
            <person name="Hasebe M."/>
            <person name="Maruyama T."/>
            <person name="Minagawa J."/>
            <person name="Obokata J."/>
            <person name="Shigenobu S."/>
        </authorList>
    </citation>
    <scope>NUCLEOTIDE SEQUENCE [LARGE SCALE GENOMIC DNA]</scope>
</reference>
<dbReference type="Proteomes" id="UP000762676">
    <property type="component" value="Unassembled WGS sequence"/>
</dbReference>
<feature type="region of interest" description="Disordered" evidence="1">
    <location>
        <begin position="72"/>
        <end position="168"/>
    </location>
</feature>
<feature type="compositionally biased region" description="Basic residues" evidence="1">
    <location>
        <begin position="143"/>
        <end position="156"/>
    </location>
</feature>
<evidence type="ECO:0000256" key="1">
    <source>
        <dbReference type="SAM" id="MobiDB-lite"/>
    </source>
</evidence>
<dbReference type="AlphaFoldDB" id="A0AAV4IRH0"/>
<keyword evidence="3" id="KW-1185">Reference proteome</keyword>
<feature type="compositionally biased region" description="Low complexity" evidence="1">
    <location>
        <begin position="94"/>
        <end position="108"/>
    </location>
</feature>
<name>A0AAV4IRH0_9GAST</name>
<dbReference type="EMBL" id="BMAT01009751">
    <property type="protein sequence ID" value="GFS13009.1"/>
    <property type="molecule type" value="Genomic_DNA"/>
</dbReference>
<comment type="caution">
    <text evidence="2">The sequence shown here is derived from an EMBL/GenBank/DDBJ whole genome shotgun (WGS) entry which is preliminary data.</text>
</comment>
<evidence type="ECO:0000313" key="3">
    <source>
        <dbReference type="Proteomes" id="UP000762676"/>
    </source>
</evidence>
<sequence length="198" mass="22461">MADREMAFGFYETSAKTGENIYKAFHDLAFHITDINHPRLMKSYHPHSIRPISQHDPALNQDANLRQFKTKPKFRIMKGKTSQTRDIRGQKVRSFPPSSASPSKRSNSTEPRARSSLSYPPWETFNGGSPAINSSVVATKPNTKTKTRKKDKKKRGATKDGSTRAKSTSGVLRRTFGCLLCRNVCFPRKSKKKRQYVI</sequence>
<accession>A0AAV4IRH0</accession>
<proteinExistence type="predicted"/>